<comment type="PTM">
    <text evidence="6">Contains an active site 4-methylidene-imidazol-5-one (MIO), which is formed autocatalytically by cyclization and dehydration of residues Ala-Ser-Gly.</text>
</comment>
<feature type="modified residue" description="2,3-didehydroalanine (Ser)" evidence="6">
    <location>
        <position position="158"/>
    </location>
</feature>
<reference evidence="11" key="1">
    <citation type="submission" date="2016-08" db="EMBL/GenBank/DDBJ databases">
        <authorList>
            <person name="Merda D."/>
            <person name="Briand M."/>
            <person name="Taghouti G."/>
            <person name="Carrere S."/>
            <person name="Gouzy J."/>
            <person name="Portier P."/>
            <person name="Jacques M.-A."/>
            <person name="Fischer-Le Saux M."/>
        </authorList>
    </citation>
    <scope>NUCLEOTIDE SEQUENCE [LARGE SCALE GENOMIC DNA]</scope>
    <source>
        <strain evidence="11">CFBP1817</strain>
    </source>
</reference>
<comment type="subcellular location">
    <subcellularLocation>
        <location evidence="6 9">Cytoplasm</location>
    </subcellularLocation>
</comment>
<dbReference type="UniPathway" id="UPA00379">
    <property type="reaction ID" value="UER00549"/>
</dbReference>
<keyword evidence="11" id="KW-1185">Reference proteome</keyword>
<dbReference type="CDD" id="cd00332">
    <property type="entry name" value="PAL-HAL"/>
    <property type="match status" value="1"/>
</dbReference>
<proteinExistence type="inferred from homology"/>
<dbReference type="Proteomes" id="UP000239939">
    <property type="component" value="Unassembled WGS sequence"/>
</dbReference>
<dbReference type="OrthoDB" id="9806955at2"/>
<comment type="pathway">
    <text evidence="1 6 8">Amino-acid degradation; L-histidine degradation into L-glutamate; N-formimidoyl-L-glutamate from L-histidine: step 1/3.</text>
</comment>
<evidence type="ECO:0000256" key="3">
    <source>
        <dbReference type="ARBA" id="ARBA00022808"/>
    </source>
</evidence>
<protein>
    <recommendedName>
        <fullName evidence="2 6">Histidine ammonia-lyase</fullName>
        <shortName evidence="6">Histidase</shortName>
        <ecNumber evidence="2 6">4.3.1.3</ecNumber>
    </recommendedName>
</protein>
<evidence type="ECO:0000256" key="6">
    <source>
        <dbReference type="HAMAP-Rule" id="MF_00229"/>
    </source>
</evidence>
<dbReference type="InterPro" id="IPR022313">
    <property type="entry name" value="Phe/His_NH3-lyase_AS"/>
</dbReference>
<evidence type="ECO:0000256" key="4">
    <source>
        <dbReference type="ARBA" id="ARBA00023239"/>
    </source>
</evidence>
<dbReference type="Gene3D" id="1.20.200.10">
    <property type="entry name" value="Fumarase/aspartase (Central domain)"/>
    <property type="match status" value="1"/>
</dbReference>
<dbReference type="InterPro" id="IPR008948">
    <property type="entry name" value="L-Aspartase-like"/>
</dbReference>
<evidence type="ECO:0000313" key="11">
    <source>
        <dbReference type="Proteomes" id="UP000239939"/>
    </source>
</evidence>
<evidence type="ECO:0000256" key="1">
    <source>
        <dbReference type="ARBA" id="ARBA00005113"/>
    </source>
</evidence>
<comment type="similarity">
    <text evidence="6 7">Belongs to the PAL/histidase family.</text>
</comment>
<dbReference type="GO" id="GO:0019557">
    <property type="term" value="P:L-histidine catabolic process to glutamate and formate"/>
    <property type="evidence" value="ECO:0007669"/>
    <property type="project" value="UniProtKB-UniPathway"/>
</dbReference>
<comment type="catalytic activity">
    <reaction evidence="5 6 8">
        <text>L-histidine = trans-urocanate + NH4(+)</text>
        <dbReference type="Rhea" id="RHEA:21232"/>
        <dbReference type="ChEBI" id="CHEBI:17771"/>
        <dbReference type="ChEBI" id="CHEBI:28938"/>
        <dbReference type="ChEBI" id="CHEBI:57595"/>
        <dbReference type="EC" id="4.3.1.3"/>
    </reaction>
</comment>
<dbReference type="FunFam" id="1.10.275.10:FF:000005">
    <property type="entry name" value="Histidine ammonia-lyase"/>
    <property type="match status" value="1"/>
</dbReference>
<dbReference type="EC" id="4.3.1.3" evidence="2 6"/>
<dbReference type="InterPro" id="IPR024083">
    <property type="entry name" value="Fumarase/histidase_N"/>
</dbReference>
<feature type="cross-link" description="5-imidazolinone (Ala-Gly)" evidence="6">
    <location>
        <begin position="157"/>
        <end position="159"/>
    </location>
</feature>
<gene>
    <name evidence="6 10" type="primary">hutH</name>
    <name evidence="10" type="ORF">XpopCFBP1817_00430</name>
</gene>
<dbReference type="SUPFAM" id="SSF48557">
    <property type="entry name" value="L-aspartase-like"/>
    <property type="match status" value="1"/>
</dbReference>
<evidence type="ECO:0000256" key="7">
    <source>
        <dbReference type="RuleBase" id="RU003954"/>
    </source>
</evidence>
<accession>A0A2S7F4Q1</accession>
<name>A0A2S7F4Q1_9XANT</name>
<evidence type="ECO:0000256" key="2">
    <source>
        <dbReference type="ARBA" id="ARBA00012994"/>
    </source>
</evidence>
<organism evidence="10 11">
    <name type="scientific">Xanthomonas populi</name>
    <dbReference type="NCBI Taxonomy" id="53414"/>
    <lineage>
        <taxon>Bacteria</taxon>
        <taxon>Pseudomonadati</taxon>
        <taxon>Pseudomonadota</taxon>
        <taxon>Gammaproteobacteria</taxon>
        <taxon>Lysobacterales</taxon>
        <taxon>Lysobacteraceae</taxon>
        <taxon>Xanthomonas</taxon>
    </lineage>
</organism>
<evidence type="ECO:0000256" key="8">
    <source>
        <dbReference type="RuleBase" id="RU004479"/>
    </source>
</evidence>
<dbReference type="EMBL" id="MDEJ01000001">
    <property type="protein sequence ID" value="PPV00457.1"/>
    <property type="molecule type" value="Genomic_DNA"/>
</dbReference>
<dbReference type="PROSITE" id="PS00488">
    <property type="entry name" value="PAL_HISTIDASE"/>
    <property type="match status" value="1"/>
</dbReference>
<dbReference type="GO" id="GO:0019556">
    <property type="term" value="P:L-histidine catabolic process to glutamate and formamide"/>
    <property type="evidence" value="ECO:0007669"/>
    <property type="project" value="UniProtKB-UniPathway"/>
</dbReference>
<dbReference type="FunFam" id="1.20.200.10:FF:000003">
    <property type="entry name" value="Histidine ammonia-lyase"/>
    <property type="match status" value="1"/>
</dbReference>
<dbReference type="Gene3D" id="1.10.275.10">
    <property type="entry name" value="Fumarase/aspartase (N-terminal domain)"/>
    <property type="match status" value="1"/>
</dbReference>
<dbReference type="HAMAP" id="MF_00229">
    <property type="entry name" value="His_ammonia_lyase"/>
    <property type="match status" value="1"/>
</dbReference>
<evidence type="ECO:0000256" key="5">
    <source>
        <dbReference type="ARBA" id="ARBA00049269"/>
    </source>
</evidence>
<dbReference type="GO" id="GO:0005737">
    <property type="term" value="C:cytoplasm"/>
    <property type="evidence" value="ECO:0007669"/>
    <property type="project" value="UniProtKB-SubCell"/>
</dbReference>
<keyword evidence="4 6" id="KW-0456">Lyase</keyword>
<dbReference type="NCBIfam" id="NF006871">
    <property type="entry name" value="PRK09367.1"/>
    <property type="match status" value="1"/>
</dbReference>
<comment type="caution">
    <text evidence="10">The sequence shown here is derived from an EMBL/GenBank/DDBJ whole genome shotgun (WGS) entry which is preliminary data.</text>
</comment>
<sequence>MPASGAGIPAESGVVMSSVVLQPGQVTLAQWRAFYRGAEVGLDDTCAAAVLRSAQTVEAIVARGEAVYGVNTGFGKLASVRIEREDLQTLQRNIVLSHAAGVGEPTPVPVVRLMMALKLTSLAQGASGVQPDTLALLDAMLRRGITPVVPCQGSVGASGDLAPLSHLAAVMIGVGEAFVGEHRLPAAEALAQAQLQPRVLGAKEGLALLNGTQFSTACALAGLFEIETVLQAALVTGALSVEAAKGSDTPFDARIHALRGQPGQIATAAALRVLMADSSIRESHRLGDVRVQDPYCLRCQPQVMGAALDIMRQAARTLEIEANGVSDNPLVFSETGEALSGGNFHAEPVAFAADMLAMAVCEIGSISERRTAMLVDPALSGLPAFLTPRPGLNSGFMIPQVTAAALVSENKQRAYPASVDSIPTSANQEDHVSMAAHGARRLLAMAENATHVIGIELLAAVQGCNFHAPLRSSAALEAARALLRAQVPTLQDDRYFNPDMLAASALVRSGALARAVAMALPGVEQDV</sequence>
<dbReference type="AlphaFoldDB" id="A0A2S7F4Q1"/>
<dbReference type="InterPro" id="IPR001106">
    <property type="entry name" value="Aromatic_Lyase"/>
</dbReference>
<keyword evidence="6" id="KW-0963">Cytoplasm</keyword>
<dbReference type="NCBIfam" id="TIGR01225">
    <property type="entry name" value="hutH"/>
    <property type="match status" value="1"/>
</dbReference>
<evidence type="ECO:0000313" key="10">
    <source>
        <dbReference type="EMBL" id="PPV00457.1"/>
    </source>
</evidence>
<dbReference type="PANTHER" id="PTHR10362">
    <property type="entry name" value="HISTIDINE AMMONIA-LYASE"/>
    <property type="match status" value="1"/>
</dbReference>
<dbReference type="Pfam" id="PF00221">
    <property type="entry name" value="Lyase_aromatic"/>
    <property type="match status" value="1"/>
</dbReference>
<dbReference type="InterPro" id="IPR005921">
    <property type="entry name" value="HutH"/>
</dbReference>
<keyword evidence="3 6" id="KW-0369">Histidine metabolism</keyword>
<evidence type="ECO:0000256" key="9">
    <source>
        <dbReference type="RuleBase" id="RU004480"/>
    </source>
</evidence>
<dbReference type="GO" id="GO:0004397">
    <property type="term" value="F:histidine ammonia-lyase activity"/>
    <property type="evidence" value="ECO:0007669"/>
    <property type="project" value="UniProtKB-UniRule"/>
</dbReference>